<proteinExistence type="predicted"/>
<dbReference type="PANTHER" id="PTHR11945:SF725">
    <property type="entry name" value="AGAMOUS-LIKE 58-RELATED"/>
    <property type="match status" value="1"/>
</dbReference>
<dbReference type="GO" id="GO:0046983">
    <property type="term" value="F:protein dimerization activity"/>
    <property type="evidence" value="ECO:0007669"/>
    <property type="project" value="InterPro"/>
</dbReference>
<dbReference type="GO" id="GO:0005634">
    <property type="term" value="C:nucleus"/>
    <property type="evidence" value="ECO:0007669"/>
    <property type="project" value="UniProtKB-SubCell"/>
</dbReference>
<dbReference type="AlphaFoldDB" id="A0AAV2G6E4"/>
<evidence type="ECO:0000313" key="8">
    <source>
        <dbReference type="EMBL" id="CAL1405353.1"/>
    </source>
</evidence>
<dbReference type="Gene3D" id="3.40.1810.10">
    <property type="entry name" value="Transcription factor, MADS-box"/>
    <property type="match status" value="1"/>
</dbReference>
<comment type="subcellular location">
    <subcellularLocation>
        <location evidence="1">Nucleus</location>
    </subcellularLocation>
</comment>
<keyword evidence="5" id="KW-0539">Nucleus</keyword>
<evidence type="ECO:0000256" key="2">
    <source>
        <dbReference type="ARBA" id="ARBA00023015"/>
    </source>
</evidence>
<evidence type="ECO:0000256" key="1">
    <source>
        <dbReference type="ARBA" id="ARBA00004123"/>
    </source>
</evidence>
<dbReference type="PRINTS" id="PR00404">
    <property type="entry name" value="MADSDOMAIN"/>
</dbReference>
<reference evidence="8 9" key="1">
    <citation type="submission" date="2024-04" db="EMBL/GenBank/DDBJ databases">
        <authorList>
            <person name="Fracassetti M."/>
        </authorList>
    </citation>
    <scope>NUCLEOTIDE SEQUENCE [LARGE SCALE GENOMIC DNA]</scope>
</reference>
<evidence type="ECO:0000256" key="4">
    <source>
        <dbReference type="ARBA" id="ARBA00023163"/>
    </source>
</evidence>
<evidence type="ECO:0000313" key="9">
    <source>
        <dbReference type="Proteomes" id="UP001497516"/>
    </source>
</evidence>
<sequence length="199" mass="22839">MEMNNHNTNIVIKKTRGRQKIQMKMIEKETDRMVTFSKRRAGIYKKLSEFVTLTGSEVGFLVFSVAGKPFSYGDPSFEDIALRYLGHLHEPQIPLNQGMYRQARIQELLCTHKNLRELMEEEEKKKKNLRGKLERKPMNNWWKKGVGEVEVEELSDLEAAYSDVLMKVENRRMEVIGLTNNINTNGIVGASSSTGFAPS</sequence>
<dbReference type="PROSITE" id="PS50066">
    <property type="entry name" value="MADS_BOX_2"/>
    <property type="match status" value="1"/>
</dbReference>
<dbReference type="EMBL" id="OZ034821">
    <property type="protein sequence ID" value="CAL1405353.1"/>
    <property type="molecule type" value="Genomic_DNA"/>
</dbReference>
<feature type="coiled-coil region" evidence="6">
    <location>
        <begin position="105"/>
        <end position="136"/>
    </location>
</feature>
<keyword evidence="3" id="KW-0238">DNA-binding</keyword>
<dbReference type="Pfam" id="PF00319">
    <property type="entry name" value="SRF-TF"/>
    <property type="match status" value="1"/>
</dbReference>
<dbReference type="GO" id="GO:0000978">
    <property type="term" value="F:RNA polymerase II cis-regulatory region sequence-specific DNA binding"/>
    <property type="evidence" value="ECO:0007669"/>
    <property type="project" value="TreeGrafter"/>
</dbReference>
<evidence type="ECO:0000256" key="3">
    <source>
        <dbReference type="ARBA" id="ARBA00023125"/>
    </source>
</evidence>
<evidence type="ECO:0000259" key="7">
    <source>
        <dbReference type="PROSITE" id="PS50066"/>
    </source>
</evidence>
<name>A0AAV2G6E4_9ROSI</name>
<dbReference type="SUPFAM" id="SSF55455">
    <property type="entry name" value="SRF-like"/>
    <property type="match status" value="1"/>
</dbReference>
<dbReference type="GO" id="GO:0000981">
    <property type="term" value="F:DNA-binding transcription factor activity, RNA polymerase II-specific"/>
    <property type="evidence" value="ECO:0007669"/>
    <property type="project" value="TreeGrafter"/>
</dbReference>
<organism evidence="8 9">
    <name type="scientific">Linum trigynum</name>
    <dbReference type="NCBI Taxonomy" id="586398"/>
    <lineage>
        <taxon>Eukaryota</taxon>
        <taxon>Viridiplantae</taxon>
        <taxon>Streptophyta</taxon>
        <taxon>Embryophyta</taxon>
        <taxon>Tracheophyta</taxon>
        <taxon>Spermatophyta</taxon>
        <taxon>Magnoliopsida</taxon>
        <taxon>eudicotyledons</taxon>
        <taxon>Gunneridae</taxon>
        <taxon>Pentapetalae</taxon>
        <taxon>rosids</taxon>
        <taxon>fabids</taxon>
        <taxon>Malpighiales</taxon>
        <taxon>Linaceae</taxon>
        <taxon>Linum</taxon>
    </lineage>
</organism>
<gene>
    <name evidence="8" type="ORF">LTRI10_LOCUS45145</name>
</gene>
<accession>A0AAV2G6E4</accession>
<keyword evidence="6" id="KW-0175">Coiled coil</keyword>
<evidence type="ECO:0000256" key="6">
    <source>
        <dbReference type="SAM" id="Coils"/>
    </source>
</evidence>
<dbReference type="PANTHER" id="PTHR11945">
    <property type="entry name" value="MADS BOX PROTEIN"/>
    <property type="match status" value="1"/>
</dbReference>
<evidence type="ECO:0000256" key="5">
    <source>
        <dbReference type="ARBA" id="ARBA00023242"/>
    </source>
</evidence>
<dbReference type="InterPro" id="IPR002100">
    <property type="entry name" value="TF_MADSbox"/>
</dbReference>
<keyword evidence="4" id="KW-0804">Transcription</keyword>
<keyword evidence="2" id="KW-0805">Transcription regulation</keyword>
<protein>
    <recommendedName>
        <fullName evidence="7">MADS-box domain-containing protein</fullName>
    </recommendedName>
</protein>
<dbReference type="InterPro" id="IPR036879">
    <property type="entry name" value="TF_MADSbox_sf"/>
</dbReference>
<dbReference type="Proteomes" id="UP001497516">
    <property type="component" value="Chromosome 8"/>
</dbReference>
<feature type="domain" description="MADS-box" evidence="7">
    <location>
        <begin position="16"/>
        <end position="76"/>
    </location>
</feature>
<dbReference type="SMART" id="SM00432">
    <property type="entry name" value="MADS"/>
    <property type="match status" value="1"/>
</dbReference>
<keyword evidence="9" id="KW-1185">Reference proteome</keyword>